<proteinExistence type="predicted"/>
<gene>
    <name evidence="4" type="ORF">CVO76_11205</name>
</gene>
<dbReference type="PANTHER" id="PTHR11820">
    <property type="entry name" value="ACYLPYRUVASE"/>
    <property type="match status" value="1"/>
</dbReference>
<feature type="binding site" evidence="2">
    <location>
        <position position="375"/>
    </location>
    <ligand>
        <name>Mg(2+)</name>
        <dbReference type="ChEBI" id="CHEBI:18420"/>
    </ligand>
</feature>
<dbReference type="InterPro" id="IPR036663">
    <property type="entry name" value="Fumarylacetoacetase_C_sf"/>
</dbReference>
<name>A0A2L0UFW7_9MICC</name>
<comment type="cofactor">
    <cofactor evidence="2">
        <name>Mg(2+)</name>
        <dbReference type="ChEBI" id="CHEBI:18420"/>
    </cofactor>
</comment>
<dbReference type="AlphaFoldDB" id="A0A2L0UFW7"/>
<dbReference type="NCBIfam" id="NF009399">
    <property type="entry name" value="PRK12764.1"/>
    <property type="match status" value="1"/>
</dbReference>
<evidence type="ECO:0000256" key="2">
    <source>
        <dbReference type="PIRSR" id="PIRSR605493-1"/>
    </source>
</evidence>
<dbReference type="InterPro" id="IPR011234">
    <property type="entry name" value="Fumarylacetoacetase-like_C"/>
</dbReference>
<feature type="domain" description="Fumarylacetoacetase-like C-terminal" evidence="3">
    <location>
        <begin position="14"/>
        <end position="214"/>
    </location>
</feature>
<sequence>MELVDDGVLAAARKVIAVHINYPSRAAQRGRTPDQPSYFLKPSSSLSLSGAAVERPAGCELLGFEGEIALVIGRPARRVSLEQAWDHVAWVTASNDLGVYDLRYADKGSNLRSKGGDGFTPVGPGLIPAGDLDPAALRIRTWHNGELVQDDTTADLLFPFARLVADLSQLLTLETGDIILTGTPAGASVAQPGDTLEVEVSASGGTLSTGRLATRVEEGTTPLAGFGAGARADDVQREEAYGSRQAAGLPEPASVLSAGLRAKLGSVATATLSSQLRKRGLNNVSIDGLQSTRPDRRVVGLARTLRYVPNREDLFAAHGGGFNAQKRAIDSVNEGEILVMEARGETGTGTIGDILALRAQVRGAAAIITDGGVRDFSTVAGMDIPTYYANPHPAVLGRRHIPWDTDITIACGGTTVQPGDIIVADADGILVIPPALAEDLADDSLQQEREEAFIAEMVRQGHGVDGLYPMNTQWR</sequence>
<accession>A0A2L0UFW7</accession>
<dbReference type="RefSeq" id="WP_208739300.1">
    <property type="nucleotide sequence ID" value="NZ_CP024915.1"/>
</dbReference>
<organism evidence="4 5">
    <name type="scientific">Arthrobacter agilis</name>
    <dbReference type="NCBI Taxonomy" id="37921"/>
    <lineage>
        <taxon>Bacteria</taxon>
        <taxon>Bacillati</taxon>
        <taxon>Actinomycetota</taxon>
        <taxon>Actinomycetes</taxon>
        <taxon>Micrococcales</taxon>
        <taxon>Micrococcaceae</taxon>
        <taxon>Arthrobacter</taxon>
    </lineage>
</organism>
<dbReference type="SUPFAM" id="SSF56529">
    <property type="entry name" value="FAH"/>
    <property type="match status" value="1"/>
</dbReference>
<dbReference type="InterPro" id="IPR036704">
    <property type="entry name" value="RraA/RraA-like_sf"/>
</dbReference>
<dbReference type="CDD" id="cd16841">
    <property type="entry name" value="RraA_family"/>
    <property type="match status" value="1"/>
</dbReference>
<evidence type="ECO:0000313" key="5">
    <source>
        <dbReference type="Proteomes" id="UP000239187"/>
    </source>
</evidence>
<dbReference type="Pfam" id="PF01557">
    <property type="entry name" value="FAA_hydrolase"/>
    <property type="match status" value="1"/>
</dbReference>
<dbReference type="EMBL" id="CP024915">
    <property type="protein sequence ID" value="AUZ88139.1"/>
    <property type="molecule type" value="Genomic_DNA"/>
</dbReference>
<dbReference type="PANTHER" id="PTHR11820:SF112">
    <property type="entry name" value="FUMARYLACETOACETATE HYDROLASE FAMILY PROTEIN (AFU_ORTHOLOGUE AFUA_1G02370)-RELATED"/>
    <property type="match status" value="1"/>
</dbReference>
<feature type="binding site" evidence="2">
    <location>
        <position position="374"/>
    </location>
    <ligand>
        <name>substrate</name>
    </ligand>
</feature>
<dbReference type="Proteomes" id="UP000239187">
    <property type="component" value="Chromosome"/>
</dbReference>
<dbReference type="SUPFAM" id="SSF89562">
    <property type="entry name" value="RraA-like"/>
    <property type="match status" value="1"/>
</dbReference>
<dbReference type="Pfam" id="PF03737">
    <property type="entry name" value="RraA-like"/>
    <property type="match status" value="1"/>
</dbReference>
<keyword evidence="1 2" id="KW-0479">Metal-binding</keyword>
<protein>
    <recommendedName>
        <fullName evidence="3">Fumarylacetoacetase-like C-terminal domain-containing protein</fullName>
    </recommendedName>
</protein>
<dbReference type="Gene3D" id="3.50.30.40">
    <property type="entry name" value="Ribonuclease E inhibitor RraA/RraA-like"/>
    <property type="match status" value="1"/>
</dbReference>
<evidence type="ECO:0000256" key="1">
    <source>
        <dbReference type="ARBA" id="ARBA00022723"/>
    </source>
</evidence>
<feature type="binding site" evidence="2">
    <location>
        <begin position="352"/>
        <end position="355"/>
    </location>
    <ligand>
        <name>substrate</name>
    </ligand>
</feature>
<feature type="non-terminal residue" evidence="4">
    <location>
        <position position="475"/>
    </location>
</feature>
<evidence type="ECO:0000313" key="4">
    <source>
        <dbReference type="EMBL" id="AUZ88139.1"/>
    </source>
</evidence>
<dbReference type="InterPro" id="IPR005493">
    <property type="entry name" value="RraA/RraA-like"/>
</dbReference>
<keyword evidence="2" id="KW-0460">Magnesium</keyword>
<dbReference type="GO" id="GO:0046872">
    <property type="term" value="F:metal ion binding"/>
    <property type="evidence" value="ECO:0007669"/>
    <property type="project" value="UniProtKB-KW"/>
</dbReference>
<dbReference type="NCBIfam" id="NF006093">
    <property type="entry name" value="PRK08245.1"/>
    <property type="match status" value="1"/>
</dbReference>
<dbReference type="Gene3D" id="3.90.850.10">
    <property type="entry name" value="Fumarylacetoacetase-like, C-terminal domain"/>
    <property type="match status" value="1"/>
</dbReference>
<reference evidence="4 5" key="1">
    <citation type="submission" date="2017-11" db="EMBL/GenBank/DDBJ databases">
        <title>Draft genome of Arthrobacter agilis strain UMCV2, a plant growth-promoting rhizobacterium and biocontrol capacity of phytopathogenic fungi.</title>
        <authorList>
            <person name="Martinez-Camara R."/>
            <person name="Santoyo G."/>
            <person name="Moreno-Hagelsieb G."/>
            <person name="Valencia-Cantero E."/>
        </authorList>
    </citation>
    <scope>NUCLEOTIDE SEQUENCE [LARGE SCALE GENOMIC DNA]</scope>
    <source>
        <strain evidence="4 5">UMCV2</strain>
    </source>
</reference>
<evidence type="ECO:0000259" key="3">
    <source>
        <dbReference type="Pfam" id="PF01557"/>
    </source>
</evidence>
<dbReference type="GO" id="GO:0003824">
    <property type="term" value="F:catalytic activity"/>
    <property type="evidence" value="ECO:0007669"/>
    <property type="project" value="InterPro"/>
</dbReference>